<organism evidence="10 11">
    <name type="scientific">Cryoendolithus antarcticus</name>
    <dbReference type="NCBI Taxonomy" id="1507870"/>
    <lineage>
        <taxon>Eukaryota</taxon>
        <taxon>Fungi</taxon>
        <taxon>Dikarya</taxon>
        <taxon>Ascomycota</taxon>
        <taxon>Pezizomycotina</taxon>
        <taxon>Dothideomycetes</taxon>
        <taxon>Dothideomycetidae</taxon>
        <taxon>Cladosporiales</taxon>
        <taxon>Cladosporiaceae</taxon>
        <taxon>Cryoendolithus</taxon>
    </lineage>
</organism>
<accession>A0A1V8S8S6</accession>
<dbReference type="STRING" id="1507870.A0A1V8S8S6"/>
<evidence type="ECO:0000256" key="1">
    <source>
        <dbReference type="ARBA" id="ARBA00008766"/>
    </source>
</evidence>
<dbReference type="Gene3D" id="3.90.230.10">
    <property type="entry name" value="Creatinase/methionine aminopeptidase superfamily"/>
    <property type="match status" value="1"/>
</dbReference>
<evidence type="ECO:0000256" key="7">
    <source>
        <dbReference type="ARBA" id="ARBA00032413"/>
    </source>
</evidence>
<dbReference type="Proteomes" id="UP000192596">
    <property type="component" value="Unassembled WGS sequence"/>
</dbReference>
<dbReference type="GO" id="GO:0006508">
    <property type="term" value="P:proteolysis"/>
    <property type="evidence" value="ECO:0007669"/>
    <property type="project" value="UniProtKB-KW"/>
</dbReference>
<evidence type="ECO:0000256" key="2">
    <source>
        <dbReference type="ARBA" id="ARBA00022438"/>
    </source>
</evidence>
<protein>
    <recommendedName>
        <fullName evidence="7">Prolidase</fullName>
    </recommendedName>
</protein>
<comment type="similarity">
    <text evidence="1">Belongs to the peptidase M24B family.</text>
</comment>
<feature type="region of interest" description="Disordered" evidence="8">
    <location>
        <begin position="449"/>
        <end position="492"/>
    </location>
</feature>
<dbReference type="InterPro" id="IPR029149">
    <property type="entry name" value="Creatin/AminoP/Spt16_N"/>
</dbReference>
<dbReference type="Gene3D" id="3.40.350.10">
    <property type="entry name" value="Creatinase/prolidase N-terminal domain"/>
    <property type="match status" value="1"/>
</dbReference>
<evidence type="ECO:0000313" key="11">
    <source>
        <dbReference type="Proteomes" id="UP000192596"/>
    </source>
</evidence>
<evidence type="ECO:0000256" key="3">
    <source>
        <dbReference type="ARBA" id="ARBA00022670"/>
    </source>
</evidence>
<sequence length="492" mass="55172">MAGYEVATIESLSINLTSEGGVNKYLAKAHVRLVAQATGFSSGLIAQEGEKGAYYSESDQKRHWRQDRYFYCVTGSNEPDCYITYDIGKDILTLWLPTIDYTRVFYNGHTSTVEEALDRYDIDQRRYDSPLLSLFHSAKRFKKATSDSPMDTTRLKAAMNACRAVKDRDEIELIRKANDVSSEAHKAILTHLKDLNSEEHKASEAEAAKNEAKSIHSVLGEDEVQHNLDMPLRAQPIRAIPVGLTRQGKPLSGSLYSVYPDLEIQHKLLAEVQRTLEAVYFGFAVQNMQGVLEQNGWDCAESVELSIWTVVLRSRENLFTEAEIGDIGKPFGKFLSAIVNIRHTAVHRLKVTAGSLERFLQDAEGLIRLLRNKSMPLKMAQLRRRLHFSIGEIERNKNLLGAKISATQKEHGFKKAELDRMESAAIAEMILEDSEYERLVGERLERDTDLAGVDHGSTVQGQDETYLEMESEISGLENGSSGNNHQSGEADS</sequence>
<dbReference type="Pfam" id="PF05195">
    <property type="entry name" value="AMP_N"/>
    <property type="match status" value="1"/>
</dbReference>
<dbReference type="GO" id="GO:0070006">
    <property type="term" value="F:metalloaminopeptidase activity"/>
    <property type="evidence" value="ECO:0007669"/>
    <property type="project" value="InterPro"/>
</dbReference>
<reference evidence="11" key="1">
    <citation type="submission" date="2017-03" db="EMBL/GenBank/DDBJ databases">
        <title>Genomes of endolithic fungi from Antarctica.</title>
        <authorList>
            <person name="Coleine C."/>
            <person name="Masonjones S."/>
            <person name="Stajich J.E."/>
        </authorList>
    </citation>
    <scope>NUCLEOTIDE SEQUENCE [LARGE SCALE GENOMIC DNA]</scope>
    <source>
        <strain evidence="11">CCFEE 5527</strain>
    </source>
</reference>
<dbReference type="PANTHER" id="PTHR43226">
    <property type="entry name" value="XAA-PRO AMINOPEPTIDASE 3"/>
    <property type="match status" value="1"/>
</dbReference>
<evidence type="ECO:0000256" key="6">
    <source>
        <dbReference type="ARBA" id="ARBA00023049"/>
    </source>
</evidence>
<evidence type="ECO:0000256" key="4">
    <source>
        <dbReference type="ARBA" id="ARBA00022723"/>
    </source>
</evidence>
<dbReference type="AlphaFoldDB" id="A0A1V8S8S6"/>
<name>A0A1V8S8S6_9PEZI</name>
<evidence type="ECO:0000256" key="8">
    <source>
        <dbReference type="SAM" id="MobiDB-lite"/>
    </source>
</evidence>
<dbReference type="EMBL" id="NAJO01000088">
    <property type="protein sequence ID" value="OQN95546.1"/>
    <property type="molecule type" value="Genomic_DNA"/>
</dbReference>
<evidence type="ECO:0000313" key="10">
    <source>
        <dbReference type="EMBL" id="OQN95546.1"/>
    </source>
</evidence>
<evidence type="ECO:0000256" key="5">
    <source>
        <dbReference type="ARBA" id="ARBA00022801"/>
    </source>
</evidence>
<dbReference type="InterPro" id="IPR007865">
    <property type="entry name" value="Aminopep_P_N"/>
</dbReference>
<dbReference type="SMART" id="SM01011">
    <property type="entry name" value="AMP_N"/>
    <property type="match status" value="1"/>
</dbReference>
<feature type="compositionally biased region" description="Polar residues" evidence="8">
    <location>
        <begin position="477"/>
        <end position="492"/>
    </location>
</feature>
<dbReference type="InterPro" id="IPR036005">
    <property type="entry name" value="Creatinase/aminopeptidase-like"/>
</dbReference>
<dbReference type="SUPFAM" id="SSF53092">
    <property type="entry name" value="Creatinase/prolidase N-terminal domain"/>
    <property type="match status" value="1"/>
</dbReference>
<dbReference type="InterPro" id="IPR052433">
    <property type="entry name" value="X-Pro_dipept-like"/>
</dbReference>
<gene>
    <name evidence="10" type="ORF">B0A48_18390</name>
</gene>
<comment type="caution">
    <text evidence="10">The sequence shown here is derived from an EMBL/GenBank/DDBJ whole genome shotgun (WGS) entry which is preliminary data.</text>
</comment>
<feature type="domain" description="Aminopeptidase P N-terminal" evidence="9">
    <location>
        <begin position="25"/>
        <end position="156"/>
    </location>
</feature>
<keyword evidence="5" id="KW-0378">Hydrolase</keyword>
<keyword evidence="11" id="KW-1185">Reference proteome</keyword>
<dbReference type="InParanoid" id="A0A1V8S8S6"/>
<keyword evidence="4" id="KW-0479">Metal-binding</keyword>
<dbReference type="PANTHER" id="PTHR43226:SF3">
    <property type="entry name" value="XAA-PRO AMINOPEPTIDASE AN0832-RELATED"/>
    <property type="match status" value="1"/>
</dbReference>
<proteinExistence type="inferred from homology"/>
<keyword evidence="6" id="KW-0482">Metalloprotease</keyword>
<dbReference type="GO" id="GO:0030145">
    <property type="term" value="F:manganese ion binding"/>
    <property type="evidence" value="ECO:0007669"/>
    <property type="project" value="InterPro"/>
</dbReference>
<dbReference type="OrthoDB" id="5324651at2759"/>
<keyword evidence="2" id="KW-0031">Aminopeptidase</keyword>
<evidence type="ECO:0000259" key="9">
    <source>
        <dbReference type="SMART" id="SM01011"/>
    </source>
</evidence>
<keyword evidence="3" id="KW-0645">Protease</keyword>